<comment type="caution">
    <text evidence="1">The sequence shown here is derived from an EMBL/GenBank/DDBJ whole genome shotgun (WGS) entry which is preliminary data.</text>
</comment>
<dbReference type="AlphaFoldDB" id="A0A8S1M1L3"/>
<proteinExistence type="predicted"/>
<dbReference type="EMBL" id="CAJJDN010000030">
    <property type="protein sequence ID" value="CAD8073439.1"/>
    <property type="molecule type" value="Genomic_DNA"/>
</dbReference>
<organism evidence="1 2">
    <name type="scientific">Paramecium sonneborni</name>
    <dbReference type="NCBI Taxonomy" id="65129"/>
    <lineage>
        <taxon>Eukaryota</taxon>
        <taxon>Sar</taxon>
        <taxon>Alveolata</taxon>
        <taxon>Ciliophora</taxon>
        <taxon>Intramacronucleata</taxon>
        <taxon>Oligohymenophorea</taxon>
        <taxon>Peniculida</taxon>
        <taxon>Parameciidae</taxon>
        <taxon>Paramecium</taxon>
    </lineage>
</organism>
<keyword evidence="2" id="KW-1185">Reference proteome</keyword>
<dbReference type="Proteomes" id="UP000692954">
    <property type="component" value="Unassembled WGS sequence"/>
</dbReference>
<accession>A0A8S1M1L3</accession>
<evidence type="ECO:0000313" key="1">
    <source>
        <dbReference type="EMBL" id="CAD8073439.1"/>
    </source>
</evidence>
<sequence length="65" mass="7783">MGNWMPNRINPQPYLFYDMEGSNFLHGSVSDLTQKQNQNKLNFMLVFILQLKYKKSKILISQFHF</sequence>
<protein>
    <submittedName>
        <fullName evidence="1">Uncharacterized protein</fullName>
    </submittedName>
</protein>
<gene>
    <name evidence="1" type="ORF">PSON_ATCC_30995.1.T0300334</name>
</gene>
<reference evidence="1" key="1">
    <citation type="submission" date="2021-01" db="EMBL/GenBank/DDBJ databases">
        <authorList>
            <consortium name="Genoscope - CEA"/>
            <person name="William W."/>
        </authorList>
    </citation>
    <scope>NUCLEOTIDE SEQUENCE</scope>
</reference>
<evidence type="ECO:0000313" key="2">
    <source>
        <dbReference type="Proteomes" id="UP000692954"/>
    </source>
</evidence>
<name>A0A8S1M1L3_9CILI</name>